<name>A0A8J6PFN1_9HYPH</name>
<keyword evidence="3" id="KW-1185">Reference proteome</keyword>
<reference evidence="2" key="1">
    <citation type="submission" date="2020-09" db="EMBL/GenBank/DDBJ databases">
        <title>Genome seq and assembly of Tianweitania sp.</title>
        <authorList>
            <person name="Chhetri G."/>
        </authorList>
    </citation>
    <scope>NUCLEOTIDE SEQUENCE</scope>
    <source>
        <strain evidence="2">Rool2</strain>
    </source>
</reference>
<accession>A0A8J6PFN1</accession>
<organism evidence="2 3">
    <name type="scientific">Oryzicola mucosus</name>
    <dbReference type="NCBI Taxonomy" id="2767425"/>
    <lineage>
        <taxon>Bacteria</taxon>
        <taxon>Pseudomonadati</taxon>
        <taxon>Pseudomonadota</taxon>
        <taxon>Alphaproteobacteria</taxon>
        <taxon>Hyphomicrobiales</taxon>
        <taxon>Phyllobacteriaceae</taxon>
        <taxon>Oryzicola</taxon>
    </lineage>
</organism>
<feature type="compositionally biased region" description="Basic and acidic residues" evidence="1">
    <location>
        <begin position="8"/>
        <end position="23"/>
    </location>
</feature>
<sequence>MAKGQKRTTKEIRKPKQEKKPEVKSGSTFENQMRAADTNSTKEKGKR</sequence>
<comment type="caution">
    <text evidence="2">The sequence shown here is derived from an EMBL/GenBank/DDBJ whole genome shotgun (WGS) entry which is preliminary data.</text>
</comment>
<gene>
    <name evidence="2" type="ORF">ICI42_00170</name>
</gene>
<dbReference type="EMBL" id="JACVVX010000001">
    <property type="protein sequence ID" value="MBD0413073.1"/>
    <property type="molecule type" value="Genomic_DNA"/>
</dbReference>
<feature type="region of interest" description="Disordered" evidence="1">
    <location>
        <begin position="1"/>
        <end position="47"/>
    </location>
</feature>
<dbReference type="Proteomes" id="UP000643405">
    <property type="component" value="Unassembled WGS sequence"/>
</dbReference>
<evidence type="ECO:0000313" key="2">
    <source>
        <dbReference type="EMBL" id="MBD0413073.1"/>
    </source>
</evidence>
<evidence type="ECO:0000256" key="1">
    <source>
        <dbReference type="SAM" id="MobiDB-lite"/>
    </source>
</evidence>
<dbReference type="AlphaFoldDB" id="A0A8J6PFN1"/>
<dbReference type="RefSeq" id="WP_188162531.1">
    <property type="nucleotide sequence ID" value="NZ_JACVVX010000001.1"/>
</dbReference>
<protein>
    <submittedName>
        <fullName evidence="2">Uncharacterized protein</fullName>
    </submittedName>
</protein>
<evidence type="ECO:0000313" key="3">
    <source>
        <dbReference type="Proteomes" id="UP000643405"/>
    </source>
</evidence>
<proteinExistence type="predicted"/>